<comment type="subcellular location">
    <subcellularLocation>
        <location evidence="7">Cytoplasm</location>
    </subcellularLocation>
</comment>
<dbReference type="PANTHER" id="PTHR43713">
    <property type="entry name" value="GLUTAMATE-1-SEMIALDEHYDE 2,1-AMINOMUTASE"/>
    <property type="match status" value="1"/>
</dbReference>
<dbReference type="SUPFAM" id="SSF53383">
    <property type="entry name" value="PLP-dependent transferases"/>
    <property type="match status" value="1"/>
</dbReference>
<dbReference type="InterPro" id="IPR004639">
    <property type="entry name" value="4pyrrol_synth_GluAld_NH2Trfase"/>
</dbReference>
<comment type="catalytic activity">
    <reaction evidence="7">
        <text>(S)-4-amino-5-oxopentanoate = 5-aminolevulinate</text>
        <dbReference type="Rhea" id="RHEA:14265"/>
        <dbReference type="ChEBI" id="CHEBI:57501"/>
        <dbReference type="ChEBI" id="CHEBI:356416"/>
        <dbReference type="EC" id="5.4.3.8"/>
    </reaction>
</comment>
<evidence type="ECO:0000256" key="5">
    <source>
        <dbReference type="ARBA" id="ARBA00023235"/>
    </source>
</evidence>
<dbReference type="Pfam" id="PF00202">
    <property type="entry name" value="Aminotran_3"/>
    <property type="match status" value="1"/>
</dbReference>
<comment type="cofactor">
    <cofactor evidence="1 7">
        <name>pyridoxal 5'-phosphate</name>
        <dbReference type="ChEBI" id="CHEBI:597326"/>
    </cofactor>
</comment>
<dbReference type="Proteomes" id="UP000605013">
    <property type="component" value="Unassembled WGS sequence"/>
</dbReference>
<dbReference type="GO" id="GO:0042286">
    <property type="term" value="F:glutamate-1-semialdehyde 2,1-aminomutase activity"/>
    <property type="evidence" value="ECO:0007669"/>
    <property type="project" value="UniProtKB-EC"/>
</dbReference>
<dbReference type="Gene3D" id="3.40.640.10">
    <property type="entry name" value="Type I PLP-dependent aspartate aminotransferase-like (Major domain)"/>
    <property type="match status" value="1"/>
</dbReference>
<evidence type="ECO:0000313" key="9">
    <source>
        <dbReference type="Proteomes" id="UP000605013"/>
    </source>
</evidence>
<keyword evidence="4 7" id="KW-0663">Pyridoxal phosphate</keyword>
<dbReference type="InterPro" id="IPR005814">
    <property type="entry name" value="Aminotrans_3"/>
</dbReference>
<comment type="caution">
    <text evidence="8">The sequence shown here is derived from an EMBL/GenBank/DDBJ whole genome shotgun (WGS) entry which is preliminary data.</text>
</comment>
<feature type="modified residue" description="N6-(pyridoxal phosphate)lysine" evidence="7">
    <location>
        <position position="267"/>
    </location>
</feature>
<dbReference type="CDD" id="cd00610">
    <property type="entry name" value="OAT_like"/>
    <property type="match status" value="1"/>
</dbReference>
<name>A0ABS1WQ12_9FLAO</name>
<dbReference type="InterPro" id="IPR015421">
    <property type="entry name" value="PyrdxlP-dep_Trfase_major"/>
</dbReference>
<dbReference type="RefSeq" id="WP_054852721.1">
    <property type="nucleotide sequence ID" value="NZ_JAEMEF010000019.1"/>
</dbReference>
<dbReference type="InterPro" id="IPR015424">
    <property type="entry name" value="PyrdxlP-dep_Trfase"/>
</dbReference>
<evidence type="ECO:0000256" key="2">
    <source>
        <dbReference type="ARBA" id="ARBA00004819"/>
    </source>
</evidence>
<dbReference type="Gene3D" id="3.90.1150.10">
    <property type="entry name" value="Aspartate Aminotransferase, domain 1"/>
    <property type="match status" value="1"/>
</dbReference>
<dbReference type="EC" id="5.4.3.8" evidence="7"/>
<reference evidence="8 9" key="1">
    <citation type="submission" date="2020-12" db="EMBL/GenBank/DDBJ databases">
        <title>Olleya sediminilitoris sp. nov., isolated from a tidal flat.</title>
        <authorList>
            <person name="Park S."/>
            <person name="Yoon J.-H."/>
        </authorList>
    </citation>
    <scope>NUCLEOTIDE SEQUENCE [LARGE SCALE GENOMIC DNA]</scope>
    <source>
        <strain evidence="8 9">YSTF-M6</strain>
    </source>
</reference>
<dbReference type="PANTHER" id="PTHR43713:SF3">
    <property type="entry name" value="GLUTAMATE-1-SEMIALDEHYDE 2,1-AMINOMUTASE 1, CHLOROPLASTIC-RELATED"/>
    <property type="match status" value="1"/>
</dbReference>
<dbReference type="HAMAP" id="MF_00375">
    <property type="entry name" value="HemL_aminotrans_3"/>
    <property type="match status" value="1"/>
</dbReference>
<sequence>MIYKRSSALFAEAEQVIPGGVNSPVRAFKAVGGTPIFVKQAKGAYLYDEDDNKLIDYIASWGPMILGHAHQPVVDAVIDKAKKGTSFGMPTQIETQIAELAVSMVPNIDKIRFVNSGTEACMSAVRLARGYTKKDKIIKFAGCYHGHSDSFLIQAGSGAVTFGTPNSPGVTQGTAKDTLLAKYNDLANVEALIEANKNEIACIIIEPVAGNMGCIPPKKGFLEGLRQLCDANNILLVFDEVMTGFRLAKGGAQELLGIKADIVCFGKVIGGGLPVGAFAAKAEIMNHLAPLGPVYQAGTLSGNPLAMAAGLAMLTELNTGDVFESLAKKTEYLHKGIAEVLEKRNVTHTINRVGSMISVHFCDNEVVDFETSAKGNNDTFKTFFHGMLKQGVYLAPSAFESWFLNDALSYDDLDKTIAACDAVFS</sequence>
<evidence type="ECO:0000313" key="8">
    <source>
        <dbReference type="EMBL" id="MBL7561197.1"/>
    </source>
</evidence>
<comment type="similarity">
    <text evidence="3 7">Belongs to the class-III pyridoxal-phosphate-dependent aminotransferase family. HemL subfamily.</text>
</comment>
<evidence type="ECO:0000256" key="6">
    <source>
        <dbReference type="ARBA" id="ARBA00023244"/>
    </source>
</evidence>
<gene>
    <name evidence="7 8" type="primary">hemL</name>
    <name evidence="8" type="ORF">JAO71_15465</name>
</gene>
<dbReference type="InterPro" id="IPR015422">
    <property type="entry name" value="PyrdxlP-dep_Trfase_small"/>
</dbReference>
<comment type="subunit">
    <text evidence="7">Homodimer.</text>
</comment>
<evidence type="ECO:0000256" key="4">
    <source>
        <dbReference type="ARBA" id="ARBA00022898"/>
    </source>
</evidence>
<dbReference type="NCBIfam" id="NF000818">
    <property type="entry name" value="PRK00062.1"/>
    <property type="match status" value="1"/>
</dbReference>
<keyword evidence="7" id="KW-0963">Cytoplasm</keyword>
<dbReference type="InterPro" id="IPR049704">
    <property type="entry name" value="Aminotrans_3_PPA_site"/>
</dbReference>
<protein>
    <recommendedName>
        <fullName evidence="7">Glutamate-1-semialdehyde 2,1-aminomutase</fullName>
        <shortName evidence="7">GSA</shortName>
        <ecNumber evidence="7">5.4.3.8</ecNumber>
    </recommendedName>
    <alternativeName>
        <fullName evidence="7">Glutamate-1-semialdehyde aminotransferase</fullName>
        <shortName evidence="7">GSA-AT</shortName>
    </alternativeName>
</protein>
<proteinExistence type="inferred from homology"/>
<evidence type="ECO:0000256" key="3">
    <source>
        <dbReference type="ARBA" id="ARBA00008981"/>
    </source>
</evidence>
<keyword evidence="6 7" id="KW-0627">Porphyrin biosynthesis</keyword>
<keyword evidence="9" id="KW-1185">Reference proteome</keyword>
<comment type="pathway">
    <text evidence="2">Porphyrin-containing compound metabolism; protoporphyrin-IX biosynthesis; 5-aminolevulinate from L-glutamyl-tRNA(Glu): step 2/2.</text>
</comment>
<evidence type="ECO:0000256" key="1">
    <source>
        <dbReference type="ARBA" id="ARBA00001933"/>
    </source>
</evidence>
<dbReference type="EMBL" id="JAEMEF010000019">
    <property type="protein sequence ID" value="MBL7561197.1"/>
    <property type="molecule type" value="Genomic_DNA"/>
</dbReference>
<accession>A0ABS1WQ12</accession>
<dbReference type="NCBIfam" id="TIGR00713">
    <property type="entry name" value="hemL"/>
    <property type="match status" value="1"/>
</dbReference>
<dbReference type="PROSITE" id="PS00600">
    <property type="entry name" value="AA_TRANSFER_CLASS_3"/>
    <property type="match status" value="1"/>
</dbReference>
<organism evidence="8 9">
    <name type="scientific">Olleya sediminilitoris</name>
    <dbReference type="NCBI Taxonomy" id="2795739"/>
    <lineage>
        <taxon>Bacteria</taxon>
        <taxon>Pseudomonadati</taxon>
        <taxon>Bacteroidota</taxon>
        <taxon>Flavobacteriia</taxon>
        <taxon>Flavobacteriales</taxon>
        <taxon>Flavobacteriaceae</taxon>
    </lineage>
</organism>
<evidence type="ECO:0000256" key="7">
    <source>
        <dbReference type="HAMAP-Rule" id="MF_00375"/>
    </source>
</evidence>
<keyword evidence="5 7" id="KW-0413">Isomerase</keyword>